<evidence type="ECO:0000313" key="2">
    <source>
        <dbReference type="EMBL" id="KAK9798182.1"/>
    </source>
</evidence>
<feature type="compositionally biased region" description="Low complexity" evidence="1">
    <location>
        <begin position="2045"/>
        <end position="2058"/>
    </location>
</feature>
<proteinExistence type="predicted"/>
<dbReference type="Proteomes" id="UP001465755">
    <property type="component" value="Unassembled WGS sequence"/>
</dbReference>
<sequence>MDFAAFGSEPPSDGQPDSVRAALEGFLDEEDLLGFHVWVAELELLVGTTKSGRVDPVACFELLQKLLVSIDTTERQRLKEYGRRCEAALMDILLKGTAPPVRRLICASLVRLYARGDPLPMYARVAALQGFLASREVQGKGSGAIEIARLGALQCLGALCAANGRALASGMQESLNLAIKHSARTSDPSTRCAALALMVAAVEGLGTGDRSAEAIQSQALKSVLKTLKDFSDAATLTAASDVLQAIACAGGLALWANAAAGYDEVVRLCVSLLSHASLTVSDAFAAVLGATAAAARNSPALKAAAAAEKKASRKAALERVASDAFATCLIEPFVDAATAGDRHRVCTALAHAWLTYLHLVQANEHEEEGQLLDLGVKAIEMLARCTGTGSAPSGGEPDLGVGIASGEMPQPQACVLYIVRVGVVERLGEPGQRRLLERLAELAHTRAKTVVAVTALECMRVVIGTLGEVPAEALPRLQEPLHAQLVCSHACLRSQAATALAALAVAEQASAAGMLDACLTNMSTLSMQLAALLGSAPAPGQPSLFSSSAPATKMPATPRALVTQAEVEKVKPLMDGLHGNALGAAALLVSSTRMPLGIPSMLVQRAMEQAQLLTVKPNSQRASGKGCEREAGFVLLGALCTCLPTATLLERKMELLELWKVALSPEAASRLDLRQYVTNSMAEGESMLAMEVWWRTGALESLQAYMASVLPQASRSQGARLQRLLSSLLQPTLDAVIGSPALQDPIRGGRSGATAQFAAAAAMLQLRLLEAYLSMPSAAAFSAEHEALIKLCARSLRPATAAAATSSIGGQASGGGLAATSTLQGLLNRQDAALGPWVAARDPLEDALQAFSGAPGGPLQRSWQAGLIPDAHADYAHGSSQPASDTNIDTTTAQQFPQPRSLSQALLEAQVTLLGSLLAVVSQTNQQQILDLLAAAAAAPGSKASNRDAQGVRRGVVTAVCCAALAGLVVLARPQRTSSQSGRSENSDRVADKVRALAEVVLAEGSVSTSEGPDAALQRSAAEIFAFSACIGSDGFALQLVRAVCAAAAETTSLGRRATLALAAGCIYRSKGGIALQAAVGATVQTLLALGHSQPPGSSHLWYLHGLWLVANSAGLAFVPHVKGALALAMEALMWEESEVGPGVRAAVGRLANALVAVLGPDLSPGSAAYSRTKSLVRGMQGNESGLASVQGLASGNAMAAELERVLYVQMLVLFAPQAVPAAAHLPLLLVTLQAPQPFLRQAAAATLRHLAERDSAAMQGKGVEGFLLAALDRESDPTIASHLRASLRTLLAAGAPSHPAHWLATFSSVALASAPSLAAAGGSAGANRGAAGDLDQGLMAGGDDDTVGSDPRHFNALAAQADRTAQPGAWLVLQLQGLVDAGFKMATGQVEALRPLGLHLLKIVLMRFAKAEDPLMEDHLLLEQYQAQYVAALRSALAPEAPAALSSAGAALAVAFLRTGVAMEDATMLGNLMRLLCRPLVDWSLPQQEVHAEWVGMRARVAILEAHAHCALLATPAAPGSGSSVNADCCMAVQQAQAPHLRLLQSQWAALVSDHIILSTQPPQVTAAFTPRLFPAAPAHAQSAISKYLFTAWPLILAALCASLTTPAEAVAAAVAAVAAEQERRMSRSMSRSLSRALPQVAELGPLELRLVVDASHLAISRATVQLCSAGHDKPQALSRWQSLRGRLSMAGEDDLSPSLAKGGAQQELAAALTGLQHLLSSRAVLEAIGIDGCGDALRLLHQVLGQVVQPCMGAPEAGAAQQAGSWLHAIVGALSGVVQAAPPHLLDDSYLQELCCQALLLGLSLAASFSSADAYLGSSADMAANRCLGDGPASMAFSAAERLLVSLESHRDHTDGDSCGPPAWILLPLWQSALNLLASCESETILTAATAFCTATLTSTARQSQAFAQETRGSAEQESSADADDPSMQLAAVVHSLVQVSSKALTKCCDGVAQKPDSKAQQGMPAAGRAAKLVILLESQSLTTAKSDRDTDEAVPARASSHAATDGSEAHQPGGSQPIIELKSEARQPSTDQDRQSGEVTQPEDSQPSAAAPPESTAEDAVGEAELSGPLVCRHWKMPPVQDLLRPAQLSSEACSSLPADDVQAASELFKLLLVALSAATSPSAPQPATSAEQAVLHLLVPLAVAAVAPEQQGTSPPQALKTLVLQLVPRLAAGPSAPAFRAALTSLKPASIQRLQAALKAGASGASQGSQGQGTRKLRQPLMPPSITLKNFAISKPPA</sequence>
<dbReference type="InterPro" id="IPR016024">
    <property type="entry name" value="ARM-type_fold"/>
</dbReference>
<dbReference type="InterPro" id="IPR044218">
    <property type="entry name" value="SWEETIE"/>
</dbReference>
<dbReference type="GO" id="GO:0005975">
    <property type="term" value="P:carbohydrate metabolic process"/>
    <property type="evidence" value="ECO:0007669"/>
    <property type="project" value="InterPro"/>
</dbReference>
<organism evidence="2 3">
    <name type="scientific">Symbiochloris irregularis</name>
    <dbReference type="NCBI Taxonomy" id="706552"/>
    <lineage>
        <taxon>Eukaryota</taxon>
        <taxon>Viridiplantae</taxon>
        <taxon>Chlorophyta</taxon>
        <taxon>core chlorophytes</taxon>
        <taxon>Trebouxiophyceae</taxon>
        <taxon>Trebouxiales</taxon>
        <taxon>Trebouxiaceae</taxon>
        <taxon>Symbiochloris</taxon>
    </lineage>
</organism>
<feature type="compositionally biased region" description="Low complexity" evidence="1">
    <location>
        <begin position="2206"/>
        <end position="2217"/>
    </location>
</feature>
<dbReference type="PANTHER" id="PTHR46975:SF2">
    <property type="entry name" value="PROTEIN SWEETIE"/>
    <property type="match status" value="1"/>
</dbReference>
<evidence type="ECO:0008006" key="4">
    <source>
        <dbReference type="Google" id="ProtNLM"/>
    </source>
</evidence>
<dbReference type="Pfam" id="PF20210">
    <property type="entry name" value="Laa1_Sip1_HTR5"/>
    <property type="match status" value="1"/>
</dbReference>
<feature type="compositionally biased region" description="Polar residues" evidence="1">
    <location>
        <begin position="1909"/>
        <end position="1920"/>
    </location>
</feature>
<dbReference type="InterPro" id="IPR046837">
    <property type="entry name" value="Laa1/Sip1/HEATR5-like_HEAT"/>
</dbReference>
<protein>
    <recommendedName>
        <fullName evidence="4">HEAT repeat-containing protein 5B</fullName>
    </recommendedName>
</protein>
<name>A0AAW1NXC1_9CHLO</name>
<dbReference type="SUPFAM" id="SSF48371">
    <property type="entry name" value="ARM repeat"/>
    <property type="match status" value="1"/>
</dbReference>
<feature type="region of interest" description="Disordered" evidence="1">
    <location>
        <begin position="1909"/>
        <end position="1928"/>
    </location>
</feature>
<comment type="caution">
    <text evidence="2">The sequence shown here is derived from an EMBL/GenBank/DDBJ whole genome shotgun (WGS) entry which is preliminary data.</text>
</comment>
<dbReference type="EMBL" id="JALJOQ010000101">
    <property type="protein sequence ID" value="KAK9798182.1"/>
    <property type="molecule type" value="Genomic_DNA"/>
</dbReference>
<evidence type="ECO:0000313" key="3">
    <source>
        <dbReference type="Proteomes" id="UP001465755"/>
    </source>
</evidence>
<feature type="compositionally biased region" description="Basic and acidic residues" evidence="1">
    <location>
        <begin position="2024"/>
        <end position="2039"/>
    </location>
</feature>
<feature type="region of interest" description="Disordered" evidence="1">
    <location>
        <begin position="1985"/>
        <end position="2067"/>
    </location>
</feature>
<accession>A0AAW1NXC1</accession>
<gene>
    <name evidence="2" type="ORF">WJX73_010462</name>
</gene>
<feature type="compositionally biased region" description="Polar residues" evidence="1">
    <location>
        <begin position="878"/>
        <end position="896"/>
    </location>
</feature>
<feature type="region of interest" description="Disordered" evidence="1">
    <location>
        <begin position="874"/>
        <end position="896"/>
    </location>
</feature>
<reference evidence="2 3" key="1">
    <citation type="journal article" date="2024" name="Nat. Commun.">
        <title>Phylogenomics reveals the evolutionary origins of lichenization in chlorophyte algae.</title>
        <authorList>
            <person name="Puginier C."/>
            <person name="Libourel C."/>
            <person name="Otte J."/>
            <person name="Skaloud P."/>
            <person name="Haon M."/>
            <person name="Grisel S."/>
            <person name="Petersen M."/>
            <person name="Berrin J.G."/>
            <person name="Delaux P.M."/>
            <person name="Dal Grande F."/>
            <person name="Keller J."/>
        </authorList>
    </citation>
    <scope>NUCLEOTIDE SEQUENCE [LARGE SCALE GENOMIC DNA]</scope>
    <source>
        <strain evidence="2 3">SAG 2036</strain>
    </source>
</reference>
<dbReference type="PANTHER" id="PTHR46975">
    <property type="entry name" value="PROTEIN SWEETIE"/>
    <property type="match status" value="1"/>
</dbReference>
<evidence type="ECO:0000256" key="1">
    <source>
        <dbReference type="SAM" id="MobiDB-lite"/>
    </source>
</evidence>
<keyword evidence="3" id="KW-1185">Reference proteome</keyword>
<feature type="region of interest" description="Disordered" evidence="1">
    <location>
        <begin position="2206"/>
        <end position="2225"/>
    </location>
</feature>